<proteinExistence type="predicted"/>
<gene>
    <name evidence="1" type="ORF">GCM10008957_44220</name>
</gene>
<protein>
    <submittedName>
        <fullName evidence="1">Uncharacterized protein</fullName>
    </submittedName>
</protein>
<reference evidence="1" key="2">
    <citation type="submission" date="2020-09" db="EMBL/GenBank/DDBJ databases">
        <authorList>
            <person name="Sun Q."/>
            <person name="Ohkuma M."/>
        </authorList>
    </citation>
    <scope>NUCLEOTIDE SEQUENCE</scope>
    <source>
        <strain evidence="1">JCM 31311</strain>
    </source>
</reference>
<evidence type="ECO:0000313" key="2">
    <source>
        <dbReference type="Proteomes" id="UP000603865"/>
    </source>
</evidence>
<name>A0A918CM25_9DEIO</name>
<organism evidence="1 2">
    <name type="scientific">Deinococcus ruber</name>
    <dbReference type="NCBI Taxonomy" id="1848197"/>
    <lineage>
        <taxon>Bacteria</taxon>
        <taxon>Thermotogati</taxon>
        <taxon>Deinococcota</taxon>
        <taxon>Deinococci</taxon>
        <taxon>Deinococcales</taxon>
        <taxon>Deinococcaceae</taxon>
        <taxon>Deinococcus</taxon>
    </lineage>
</organism>
<dbReference type="EMBL" id="BMQL01000043">
    <property type="protein sequence ID" value="GGR28156.1"/>
    <property type="molecule type" value="Genomic_DNA"/>
</dbReference>
<keyword evidence="2" id="KW-1185">Reference proteome</keyword>
<accession>A0A918CM25</accession>
<comment type="caution">
    <text evidence="1">The sequence shown here is derived from an EMBL/GenBank/DDBJ whole genome shotgun (WGS) entry which is preliminary data.</text>
</comment>
<dbReference type="Proteomes" id="UP000603865">
    <property type="component" value="Unassembled WGS sequence"/>
</dbReference>
<sequence>MTQAATNNTNLSPLPHSSKPALSKVPQVALLFWLFKIAATTLGETGGDALSQQLNLG</sequence>
<dbReference type="Pfam" id="PF03988">
    <property type="entry name" value="DUF347"/>
    <property type="match status" value="1"/>
</dbReference>
<dbReference type="AlphaFoldDB" id="A0A918CM25"/>
<dbReference type="RefSeq" id="WP_229776442.1">
    <property type="nucleotide sequence ID" value="NZ_BMQL01000043.1"/>
</dbReference>
<dbReference type="InterPro" id="IPR007136">
    <property type="entry name" value="DUF347"/>
</dbReference>
<evidence type="ECO:0000313" key="1">
    <source>
        <dbReference type="EMBL" id="GGR28156.1"/>
    </source>
</evidence>
<reference evidence="1" key="1">
    <citation type="journal article" date="2014" name="Int. J. Syst. Evol. Microbiol.">
        <title>Complete genome sequence of Corynebacterium casei LMG S-19264T (=DSM 44701T), isolated from a smear-ripened cheese.</title>
        <authorList>
            <consortium name="US DOE Joint Genome Institute (JGI-PGF)"/>
            <person name="Walter F."/>
            <person name="Albersmeier A."/>
            <person name="Kalinowski J."/>
            <person name="Ruckert C."/>
        </authorList>
    </citation>
    <scope>NUCLEOTIDE SEQUENCE</scope>
    <source>
        <strain evidence="1">JCM 31311</strain>
    </source>
</reference>